<dbReference type="AlphaFoldDB" id="A0A240BN77"/>
<accession>A0A240BN77</accession>
<sequence length="367" mass="41761">MNESYVLAEVSNENQTLVAVVQQDHRAAYFYIYPTEETGERFQVRACWLRNLAAAPLQEDRAALEQGQPPMLAAEFCRNLEGEAPLNPEGLMVVWTESDDGAALWYYGQLLAVIPGWSLYIDHSVCYSASCIKESPLAYPLGSASTNTQYALAENTRQFWRSWQREEGNPWPKMQSDYQARYEPHFGPSVKYYAIDQGKWPPMAITQHERDGIYYFLTMGVSIRPMPWVEILFNDDASRYRRMEMGIAIDSQYMTEDNAVQMASALAGFAHAPWARLTWFGEGHTLESEVAPLGYAGYVLSSSFYPYHEHLTLPKQYGDPVNIFWASPVFEAERQLAQATPNGGHDLIGKLREQGVDHIFRPRQPVC</sequence>
<dbReference type="RefSeq" id="WP_061797704.1">
    <property type="nucleotide sequence ID" value="NZ_CABITV010000010.1"/>
</dbReference>
<evidence type="ECO:0000313" key="2">
    <source>
        <dbReference type="EMBL" id="SNV96889.1"/>
    </source>
</evidence>
<evidence type="ECO:0000259" key="1">
    <source>
        <dbReference type="Pfam" id="PF05076"/>
    </source>
</evidence>
<dbReference type="KEGG" id="sfj:SAMEA4384070_1455"/>
<dbReference type="GeneID" id="75026626"/>
<proteinExistence type="predicted"/>
<organism evidence="2 3">
    <name type="scientific">Serratia ficaria</name>
    <dbReference type="NCBI Taxonomy" id="61651"/>
    <lineage>
        <taxon>Bacteria</taxon>
        <taxon>Pseudomonadati</taxon>
        <taxon>Pseudomonadota</taxon>
        <taxon>Gammaproteobacteria</taxon>
        <taxon>Enterobacterales</taxon>
        <taxon>Yersiniaceae</taxon>
        <taxon>Serratia</taxon>
    </lineage>
</organism>
<dbReference type="Pfam" id="PF05076">
    <property type="entry name" value="SUFU"/>
    <property type="match status" value="1"/>
</dbReference>
<dbReference type="STRING" id="1411141.GCA_001590885_02719"/>
<evidence type="ECO:0000313" key="3">
    <source>
        <dbReference type="Proteomes" id="UP000215134"/>
    </source>
</evidence>
<reference evidence="2 3" key="1">
    <citation type="submission" date="2017-06" db="EMBL/GenBank/DDBJ databases">
        <authorList>
            <consortium name="Pathogen Informatics"/>
        </authorList>
    </citation>
    <scope>NUCLEOTIDE SEQUENCE [LARGE SCALE GENOMIC DNA]</scope>
    <source>
        <strain evidence="2 3">NCTC12148</strain>
    </source>
</reference>
<dbReference type="InterPro" id="IPR020941">
    <property type="entry name" value="SUFU-like_domain"/>
</dbReference>
<dbReference type="EMBL" id="LT906479">
    <property type="protein sequence ID" value="SNV96889.1"/>
    <property type="molecule type" value="Genomic_DNA"/>
</dbReference>
<keyword evidence="3" id="KW-1185">Reference proteome</keyword>
<protein>
    <submittedName>
        <fullName evidence="2">Suppressor of fused protein (SUFU)</fullName>
    </submittedName>
</protein>
<gene>
    <name evidence="2" type="ORF">SAMEA4384070_01455</name>
</gene>
<name>A0A240BN77_SERFI</name>
<feature type="domain" description="Suppressor of fused-like" evidence="1">
    <location>
        <begin position="203"/>
        <end position="362"/>
    </location>
</feature>
<dbReference type="OrthoDB" id="333049at2"/>
<dbReference type="Proteomes" id="UP000215134">
    <property type="component" value="Chromosome 1"/>
</dbReference>